<dbReference type="Proteomes" id="UP000016930">
    <property type="component" value="Unassembled WGS sequence"/>
</dbReference>
<dbReference type="HOGENOM" id="CLU_041441_4_0_1"/>
<evidence type="ECO:0000313" key="3">
    <source>
        <dbReference type="Proteomes" id="UP000016930"/>
    </source>
</evidence>
<organism evidence="2 3">
    <name type="scientific">Ceriporiopsis subvermispora (strain B)</name>
    <name type="common">White-rot fungus</name>
    <name type="synonym">Gelatoporia subvermispora</name>
    <dbReference type="NCBI Taxonomy" id="914234"/>
    <lineage>
        <taxon>Eukaryota</taxon>
        <taxon>Fungi</taxon>
        <taxon>Dikarya</taxon>
        <taxon>Basidiomycota</taxon>
        <taxon>Agaricomycotina</taxon>
        <taxon>Agaricomycetes</taxon>
        <taxon>Polyporales</taxon>
        <taxon>Gelatoporiaceae</taxon>
        <taxon>Gelatoporia</taxon>
    </lineage>
</organism>
<dbReference type="PANTHER" id="PTHR12905">
    <property type="entry name" value="METALLOPHOSPHOESTERASE"/>
    <property type="match status" value="1"/>
</dbReference>
<dbReference type="EMBL" id="KB445795">
    <property type="protein sequence ID" value="EMD38115.1"/>
    <property type="molecule type" value="Genomic_DNA"/>
</dbReference>
<dbReference type="InterPro" id="IPR051693">
    <property type="entry name" value="UPF0046_metallophosphoest"/>
</dbReference>
<feature type="domain" description="Calcineurin-like phosphoesterase" evidence="1">
    <location>
        <begin position="47"/>
        <end position="224"/>
    </location>
</feature>
<dbReference type="SUPFAM" id="SSF56300">
    <property type="entry name" value="Metallo-dependent phosphatases"/>
    <property type="match status" value="1"/>
</dbReference>
<dbReference type="Gene3D" id="3.60.21.10">
    <property type="match status" value="1"/>
</dbReference>
<dbReference type="GO" id="GO:0016787">
    <property type="term" value="F:hydrolase activity"/>
    <property type="evidence" value="ECO:0007669"/>
    <property type="project" value="InterPro"/>
</dbReference>
<sequence length="262" mass="28441">MSSLFTATAAVYVSYDTHNPPSHPGSAWTRFICISDTHSRVFPVPLGDVLLHAGDLSSRGSLAQLQLTLDWIKSLPHPVKIFNLRVRLIAGNHDVGRFCQNIHRDMDAAQAAVRSKSLLDAGVYYIEHESIQITSASGRTWQIYGSPAAPRHSKGSFQYERKNGSVIYEGIPTSTEILLTHSPPHGIRDVTRKGVRAGCTALAQKMQSSDMVRCKLHVFGHIHEAHGAALTGDLLSPTGGRISVNAALHSGGRTPVIVDLKN</sequence>
<dbReference type="OrthoDB" id="630188at2759"/>
<dbReference type="Pfam" id="PF00149">
    <property type="entry name" value="Metallophos"/>
    <property type="match status" value="1"/>
</dbReference>
<reference evidence="2 3" key="1">
    <citation type="journal article" date="2012" name="Proc. Natl. Acad. Sci. U.S.A.">
        <title>Comparative genomics of Ceriporiopsis subvermispora and Phanerochaete chrysosporium provide insight into selective ligninolysis.</title>
        <authorList>
            <person name="Fernandez-Fueyo E."/>
            <person name="Ruiz-Duenas F.J."/>
            <person name="Ferreira P."/>
            <person name="Floudas D."/>
            <person name="Hibbett D.S."/>
            <person name="Canessa P."/>
            <person name="Larrondo L.F."/>
            <person name="James T.Y."/>
            <person name="Seelenfreund D."/>
            <person name="Lobos S."/>
            <person name="Polanco R."/>
            <person name="Tello M."/>
            <person name="Honda Y."/>
            <person name="Watanabe T."/>
            <person name="Watanabe T."/>
            <person name="Ryu J.S."/>
            <person name="Kubicek C.P."/>
            <person name="Schmoll M."/>
            <person name="Gaskell J."/>
            <person name="Hammel K.E."/>
            <person name="St John F.J."/>
            <person name="Vanden Wymelenberg A."/>
            <person name="Sabat G."/>
            <person name="Splinter BonDurant S."/>
            <person name="Syed K."/>
            <person name="Yadav J.S."/>
            <person name="Doddapaneni H."/>
            <person name="Subramanian V."/>
            <person name="Lavin J.L."/>
            <person name="Oguiza J.A."/>
            <person name="Perez G."/>
            <person name="Pisabarro A.G."/>
            <person name="Ramirez L."/>
            <person name="Santoyo F."/>
            <person name="Master E."/>
            <person name="Coutinho P.M."/>
            <person name="Henrissat B."/>
            <person name="Lombard V."/>
            <person name="Magnuson J.K."/>
            <person name="Kuees U."/>
            <person name="Hori C."/>
            <person name="Igarashi K."/>
            <person name="Samejima M."/>
            <person name="Held B.W."/>
            <person name="Barry K.W."/>
            <person name="LaButti K.M."/>
            <person name="Lapidus A."/>
            <person name="Lindquist E.A."/>
            <person name="Lucas S.M."/>
            <person name="Riley R."/>
            <person name="Salamov A.A."/>
            <person name="Hoffmeister D."/>
            <person name="Schwenk D."/>
            <person name="Hadar Y."/>
            <person name="Yarden O."/>
            <person name="de Vries R.P."/>
            <person name="Wiebenga A."/>
            <person name="Stenlid J."/>
            <person name="Eastwood D."/>
            <person name="Grigoriev I.V."/>
            <person name="Berka R.M."/>
            <person name="Blanchette R.A."/>
            <person name="Kersten P."/>
            <person name="Martinez A.T."/>
            <person name="Vicuna R."/>
            <person name="Cullen D."/>
        </authorList>
    </citation>
    <scope>NUCLEOTIDE SEQUENCE [LARGE SCALE GENOMIC DNA]</scope>
    <source>
        <strain evidence="2 3">B</strain>
    </source>
</reference>
<protein>
    <recommendedName>
        <fullName evidence="1">Calcineurin-like phosphoesterase domain-containing protein</fullName>
    </recommendedName>
</protein>
<evidence type="ECO:0000313" key="2">
    <source>
        <dbReference type="EMBL" id="EMD38115.1"/>
    </source>
</evidence>
<gene>
    <name evidence="2" type="ORF">CERSUDRAFT_49511</name>
</gene>
<dbReference type="CDD" id="cd07379">
    <property type="entry name" value="MPP_239FB"/>
    <property type="match status" value="1"/>
</dbReference>
<name>M2R0S1_CERS8</name>
<proteinExistence type="predicted"/>
<dbReference type="AlphaFoldDB" id="M2R0S1"/>
<dbReference type="InterPro" id="IPR029052">
    <property type="entry name" value="Metallo-depent_PP-like"/>
</dbReference>
<keyword evidence="3" id="KW-1185">Reference proteome</keyword>
<accession>M2R0S1</accession>
<evidence type="ECO:0000259" key="1">
    <source>
        <dbReference type="Pfam" id="PF00149"/>
    </source>
</evidence>
<dbReference type="InterPro" id="IPR004843">
    <property type="entry name" value="Calcineurin-like_PHP"/>
</dbReference>
<dbReference type="PANTHER" id="PTHR12905:SF0">
    <property type="entry name" value="CALCINEURIN-LIKE PHOSPHOESTERASE DOMAIN-CONTAINING PROTEIN"/>
    <property type="match status" value="1"/>
</dbReference>